<keyword evidence="1" id="KW-0862">Zinc</keyword>
<dbReference type="Pfam" id="PF08284">
    <property type="entry name" value="RVP_2"/>
    <property type="match status" value="1"/>
</dbReference>
<dbReference type="Gene3D" id="4.10.60.10">
    <property type="entry name" value="Zinc finger, CCHC-type"/>
    <property type="match status" value="1"/>
</dbReference>
<comment type="caution">
    <text evidence="4">The sequence shown here is derived from an EMBL/GenBank/DDBJ whole genome shotgun (WGS) entry which is preliminary data.</text>
</comment>
<feature type="region of interest" description="Disordered" evidence="2">
    <location>
        <begin position="191"/>
        <end position="246"/>
    </location>
</feature>
<feature type="compositionally biased region" description="Acidic residues" evidence="2">
    <location>
        <begin position="203"/>
        <end position="231"/>
    </location>
</feature>
<dbReference type="SUPFAM" id="SSF57756">
    <property type="entry name" value="Retrovirus zinc finger-like domains"/>
    <property type="match status" value="1"/>
</dbReference>
<name>A0ABQ5I0J3_9ASTR</name>
<reference evidence="4" key="2">
    <citation type="submission" date="2022-01" db="EMBL/GenBank/DDBJ databases">
        <authorList>
            <person name="Yamashiro T."/>
            <person name="Shiraishi A."/>
            <person name="Satake H."/>
            <person name="Nakayama K."/>
        </authorList>
    </citation>
    <scope>NUCLEOTIDE SEQUENCE</scope>
</reference>
<evidence type="ECO:0000259" key="3">
    <source>
        <dbReference type="PROSITE" id="PS50158"/>
    </source>
</evidence>
<evidence type="ECO:0000256" key="1">
    <source>
        <dbReference type="PROSITE-ProRule" id="PRU00047"/>
    </source>
</evidence>
<reference evidence="4" key="1">
    <citation type="journal article" date="2022" name="Int. J. Mol. Sci.">
        <title>Draft Genome of Tanacetum Coccineum: Genomic Comparison of Closely Related Tanacetum-Family Plants.</title>
        <authorList>
            <person name="Yamashiro T."/>
            <person name="Shiraishi A."/>
            <person name="Nakayama K."/>
            <person name="Satake H."/>
        </authorList>
    </citation>
    <scope>NUCLEOTIDE SEQUENCE</scope>
</reference>
<protein>
    <recommendedName>
        <fullName evidence="3">CCHC-type domain-containing protein</fullName>
    </recommendedName>
</protein>
<keyword evidence="5" id="KW-1185">Reference proteome</keyword>
<accession>A0ABQ5I0J3</accession>
<dbReference type="SMART" id="SM00343">
    <property type="entry name" value="ZnF_C2HC"/>
    <property type="match status" value="3"/>
</dbReference>
<organism evidence="4 5">
    <name type="scientific">Tanacetum coccineum</name>
    <dbReference type="NCBI Taxonomy" id="301880"/>
    <lineage>
        <taxon>Eukaryota</taxon>
        <taxon>Viridiplantae</taxon>
        <taxon>Streptophyta</taxon>
        <taxon>Embryophyta</taxon>
        <taxon>Tracheophyta</taxon>
        <taxon>Spermatophyta</taxon>
        <taxon>Magnoliopsida</taxon>
        <taxon>eudicotyledons</taxon>
        <taxon>Gunneridae</taxon>
        <taxon>Pentapetalae</taxon>
        <taxon>asterids</taxon>
        <taxon>campanulids</taxon>
        <taxon>Asterales</taxon>
        <taxon>Asteraceae</taxon>
        <taxon>Asteroideae</taxon>
        <taxon>Anthemideae</taxon>
        <taxon>Anthemidinae</taxon>
        <taxon>Tanacetum</taxon>
    </lineage>
</organism>
<evidence type="ECO:0000313" key="5">
    <source>
        <dbReference type="Proteomes" id="UP001151760"/>
    </source>
</evidence>
<feature type="region of interest" description="Disordered" evidence="2">
    <location>
        <begin position="368"/>
        <end position="401"/>
    </location>
</feature>
<dbReference type="InterPro" id="IPR001878">
    <property type="entry name" value="Znf_CCHC"/>
</dbReference>
<gene>
    <name evidence="4" type="ORF">Tco_1082054</name>
</gene>
<evidence type="ECO:0000256" key="2">
    <source>
        <dbReference type="SAM" id="MobiDB-lite"/>
    </source>
</evidence>
<dbReference type="Proteomes" id="UP001151760">
    <property type="component" value="Unassembled WGS sequence"/>
</dbReference>
<dbReference type="InterPro" id="IPR036875">
    <property type="entry name" value="Znf_CCHC_sf"/>
</dbReference>
<keyword evidence="1" id="KW-0863">Zinc-finger</keyword>
<dbReference type="Pfam" id="PF00098">
    <property type="entry name" value="zf-CCHC"/>
    <property type="match status" value="2"/>
</dbReference>
<sequence>MSSPTPRRYRWEIVYLTGPAKLGPYKLVHVKFEISSWRGARVDVRTYLLGGAIDGSEANGIIRDPKLELESSRFTFDLVPLSYESVDVVVGENWLLRHKAEMVCHEKVVKMPWFYPSSVDRFCMELVQEATLICERSCRLTPLERQEGGMIAGRFKVLGGVRVTREDDRGVTKGREDVREVFQQRRSRAKRKLSRCGRNQMGDDGDDEDESSDDDDEDEEVDIETDDEEEEHPAPADSTAVALPTVNQGMSVEEIERVAENASNKRKWEGNHIGSSSQQNKGHKVPRAHTTRPIGKKAYAGSLPLCNQCKFHHNRPCTCGSPRHYKSECPIVKFQKCVDMIHGGVRAFKPKTMQDGIEFVTKLMDKKINTPAERQAENKRKLDNTSKNNQNQQQPNKRQNTVRAYTAGHGEKKHYGRSKPWCSKCNYHHDGPCAPKCHQCNRVGHLAHDCKSSTNANTTNNEKGTGASQKANCYECGNQGHYRRDCPERKNQNYKNQIRGTGARGMVHAFGGRETEQDLNNIKDEIEA</sequence>
<feature type="domain" description="CCHC-type" evidence="3">
    <location>
        <begin position="436"/>
        <end position="452"/>
    </location>
</feature>
<keyword evidence="1" id="KW-0479">Metal-binding</keyword>
<dbReference type="PROSITE" id="PS50158">
    <property type="entry name" value="ZF_CCHC"/>
    <property type="match status" value="2"/>
</dbReference>
<feature type="compositionally biased region" description="Basic and acidic residues" evidence="2">
    <location>
        <begin position="368"/>
        <end position="384"/>
    </location>
</feature>
<proteinExistence type="predicted"/>
<feature type="domain" description="CCHC-type" evidence="3">
    <location>
        <begin position="473"/>
        <end position="488"/>
    </location>
</feature>
<feature type="compositionally biased region" description="Low complexity" evidence="2">
    <location>
        <begin position="388"/>
        <end position="399"/>
    </location>
</feature>
<dbReference type="EMBL" id="BQNB010020182">
    <property type="protein sequence ID" value="GJT93209.1"/>
    <property type="molecule type" value="Genomic_DNA"/>
</dbReference>
<evidence type="ECO:0000313" key="4">
    <source>
        <dbReference type="EMBL" id="GJT93209.1"/>
    </source>
</evidence>
<feature type="region of interest" description="Disordered" evidence="2">
    <location>
        <begin position="267"/>
        <end position="288"/>
    </location>
</feature>